<keyword evidence="10" id="KW-1185">Reference proteome</keyword>
<feature type="transmembrane region" description="Helical" evidence="7">
    <location>
        <begin position="306"/>
        <end position="324"/>
    </location>
</feature>
<dbReference type="GO" id="GO:0005886">
    <property type="term" value="C:plasma membrane"/>
    <property type="evidence" value="ECO:0007669"/>
    <property type="project" value="TreeGrafter"/>
</dbReference>
<dbReference type="SUPFAM" id="SSF103473">
    <property type="entry name" value="MFS general substrate transporter"/>
    <property type="match status" value="2"/>
</dbReference>
<feature type="transmembrane region" description="Helical" evidence="7">
    <location>
        <begin position="344"/>
        <end position="366"/>
    </location>
</feature>
<dbReference type="AlphaFoldDB" id="A0AA86UB51"/>
<feature type="transmembrane region" description="Helical" evidence="7">
    <location>
        <begin position="171"/>
        <end position="191"/>
    </location>
</feature>
<dbReference type="PANTHER" id="PTHR10332:SF10">
    <property type="entry name" value="EQUILIBRATIVE NUCLEOSIDE TRANSPORTER 4"/>
    <property type="match status" value="1"/>
</dbReference>
<feature type="transmembrane region" description="Helical" evidence="7">
    <location>
        <begin position="275"/>
        <end position="294"/>
    </location>
</feature>
<comment type="caution">
    <text evidence="8">The sequence shown here is derived from an EMBL/GenBank/DDBJ whole genome shotgun (WGS) entry which is preliminary data.</text>
</comment>
<name>A0AA86UB51_9EUKA</name>
<feature type="transmembrane region" description="Helical" evidence="7">
    <location>
        <begin position="138"/>
        <end position="159"/>
    </location>
</feature>
<reference evidence="8" key="1">
    <citation type="submission" date="2023-06" db="EMBL/GenBank/DDBJ databases">
        <authorList>
            <person name="Kurt Z."/>
        </authorList>
    </citation>
    <scope>NUCLEOTIDE SEQUENCE</scope>
</reference>
<sequence>MIQLATKQYLCFLVLGFSTFITYFCIMASTNYWQYYYSSTFMTYASFMYCISEIFGTSILMIIQKRVGSRFFIYNHYIVCLIAFISIILMNQIKDQKTKYIITLIPVFFCGFTAAQFSSTIIACSTRIGPNITQATQIGIGVCGILIQLLKNGVSVFIVEDSNSPNLEKSLYLNMLMYFGLTFVIVLLCFIPWRWVEKNTSCVSNPNVNKQQEQQSSLVVSIETQQSKPKNSVSQVFKKISLPTIFLALSNAITYLIYPAFVIKLHLYSNSSQNWWNLGVLTCHTFFDFVGRILPRFLCKQQKMTLVNSICLLRLAFIPLFYFMTNYESENGIYTQKPSISNPIVYILIEAVFSFTQCFALTAGYMKYQEKLNAEEKAVGAVVISLATNIGLGIGAGISLFFA</sequence>
<evidence type="ECO:0000313" key="10">
    <source>
        <dbReference type="Proteomes" id="UP001642409"/>
    </source>
</evidence>
<dbReference type="Proteomes" id="UP001642409">
    <property type="component" value="Unassembled WGS sequence"/>
</dbReference>
<dbReference type="Pfam" id="PF01733">
    <property type="entry name" value="Nucleoside_tran"/>
    <property type="match status" value="1"/>
</dbReference>
<dbReference type="EMBL" id="CAXDID020000745">
    <property type="protein sequence ID" value="CAL6112734.1"/>
    <property type="molecule type" value="Genomic_DNA"/>
</dbReference>
<evidence type="ECO:0000313" key="8">
    <source>
        <dbReference type="EMBL" id="CAI9944352.1"/>
    </source>
</evidence>
<feature type="transmembrane region" description="Helical" evidence="7">
    <location>
        <begin position="100"/>
        <end position="126"/>
    </location>
</feature>
<feature type="transmembrane region" description="Helical" evidence="7">
    <location>
        <begin position="240"/>
        <end position="263"/>
    </location>
</feature>
<gene>
    <name evidence="8" type="ORF">HINF_LOCUS31997</name>
    <name evidence="9" type="ORF">HINF_LOCUS77178</name>
</gene>
<evidence type="ECO:0000256" key="3">
    <source>
        <dbReference type="ARBA" id="ARBA00022448"/>
    </source>
</evidence>
<keyword evidence="4 7" id="KW-0812">Transmembrane</keyword>
<dbReference type="InterPro" id="IPR036259">
    <property type="entry name" value="MFS_trans_sf"/>
</dbReference>
<dbReference type="Gene3D" id="1.20.1250.20">
    <property type="entry name" value="MFS general substrate transporter like domains"/>
    <property type="match status" value="1"/>
</dbReference>
<dbReference type="PANTHER" id="PTHR10332">
    <property type="entry name" value="EQUILIBRATIVE NUCLEOSIDE TRANSPORTER"/>
    <property type="match status" value="1"/>
</dbReference>
<feature type="transmembrane region" description="Helical" evidence="7">
    <location>
        <begin position="41"/>
        <end position="62"/>
    </location>
</feature>
<evidence type="ECO:0000256" key="7">
    <source>
        <dbReference type="SAM" id="Phobius"/>
    </source>
</evidence>
<evidence type="ECO:0000256" key="1">
    <source>
        <dbReference type="ARBA" id="ARBA00004141"/>
    </source>
</evidence>
<feature type="transmembrane region" description="Helical" evidence="7">
    <location>
        <begin position="9"/>
        <end position="29"/>
    </location>
</feature>
<dbReference type="GO" id="GO:0005337">
    <property type="term" value="F:nucleoside transmembrane transporter activity"/>
    <property type="evidence" value="ECO:0007669"/>
    <property type="project" value="InterPro"/>
</dbReference>
<evidence type="ECO:0000256" key="4">
    <source>
        <dbReference type="ARBA" id="ARBA00022692"/>
    </source>
</evidence>
<evidence type="ECO:0000313" key="9">
    <source>
        <dbReference type="EMBL" id="CAL6112734.1"/>
    </source>
</evidence>
<evidence type="ECO:0000256" key="6">
    <source>
        <dbReference type="ARBA" id="ARBA00023136"/>
    </source>
</evidence>
<feature type="transmembrane region" description="Helical" evidence="7">
    <location>
        <begin position="378"/>
        <end position="402"/>
    </location>
</feature>
<dbReference type="EMBL" id="CATOUU010000723">
    <property type="protein sequence ID" value="CAI9944352.1"/>
    <property type="molecule type" value="Genomic_DNA"/>
</dbReference>
<proteinExistence type="inferred from homology"/>
<keyword evidence="6 7" id="KW-0472">Membrane</keyword>
<keyword evidence="5 7" id="KW-1133">Transmembrane helix</keyword>
<keyword evidence="3" id="KW-0813">Transport</keyword>
<evidence type="ECO:0000256" key="2">
    <source>
        <dbReference type="ARBA" id="ARBA00007965"/>
    </source>
</evidence>
<comment type="similarity">
    <text evidence="2">Belongs to the SLC29A/ENT transporter (TC 2.A.57) family.</text>
</comment>
<evidence type="ECO:0000256" key="5">
    <source>
        <dbReference type="ARBA" id="ARBA00022989"/>
    </source>
</evidence>
<dbReference type="InterPro" id="IPR002259">
    <property type="entry name" value="Eqnu_transpt"/>
</dbReference>
<accession>A0AA86UB51</accession>
<organism evidence="8">
    <name type="scientific">Hexamita inflata</name>
    <dbReference type="NCBI Taxonomy" id="28002"/>
    <lineage>
        <taxon>Eukaryota</taxon>
        <taxon>Metamonada</taxon>
        <taxon>Diplomonadida</taxon>
        <taxon>Hexamitidae</taxon>
        <taxon>Hexamitinae</taxon>
        <taxon>Hexamita</taxon>
    </lineage>
</organism>
<feature type="transmembrane region" description="Helical" evidence="7">
    <location>
        <begin position="74"/>
        <end position="94"/>
    </location>
</feature>
<protein>
    <submittedName>
        <fullName evidence="8">Nucleoside transporter</fullName>
    </submittedName>
    <submittedName>
        <fullName evidence="9">Nucleoside_transporter</fullName>
    </submittedName>
</protein>
<comment type="subcellular location">
    <subcellularLocation>
        <location evidence="1">Membrane</location>
        <topology evidence="1">Multi-pass membrane protein</topology>
    </subcellularLocation>
</comment>
<reference evidence="9 10" key="2">
    <citation type="submission" date="2024-07" db="EMBL/GenBank/DDBJ databases">
        <authorList>
            <person name="Akdeniz Z."/>
        </authorList>
    </citation>
    <scope>NUCLEOTIDE SEQUENCE [LARGE SCALE GENOMIC DNA]</scope>
</reference>